<protein>
    <submittedName>
        <fullName evidence="3">Proline-rich protein 2-like</fullName>
    </submittedName>
</protein>
<proteinExistence type="predicted"/>
<evidence type="ECO:0000313" key="2">
    <source>
        <dbReference type="Proteomes" id="UP000504640"/>
    </source>
</evidence>
<dbReference type="GeneID" id="116546302"/>
<keyword evidence="2" id="KW-1185">Reference proteome</keyword>
<evidence type="ECO:0000313" key="3">
    <source>
        <dbReference type="RefSeq" id="XP_032128501.1"/>
    </source>
</evidence>
<feature type="compositionally biased region" description="Low complexity" evidence="1">
    <location>
        <begin position="114"/>
        <end position="126"/>
    </location>
</feature>
<organism evidence="2 3">
    <name type="scientific">Sapajus apella</name>
    <name type="common">Brown-capped capuchin</name>
    <name type="synonym">Cebus apella</name>
    <dbReference type="NCBI Taxonomy" id="9515"/>
    <lineage>
        <taxon>Eukaryota</taxon>
        <taxon>Metazoa</taxon>
        <taxon>Chordata</taxon>
        <taxon>Craniata</taxon>
        <taxon>Vertebrata</taxon>
        <taxon>Euteleostomi</taxon>
        <taxon>Mammalia</taxon>
        <taxon>Eutheria</taxon>
        <taxon>Euarchontoglires</taxon>
        <taxon>Primates</taxon>
        <taxon>Haplorrhini</taxon>
        <taxon>Platyrrhini</taxon>
        <taxon>Cebidae</taxon>
        <taxon>Cebinae</taxon>
        <taxon>Sapajus</taxon>
    </lineage>
</organism>
<dbReference type="RefSeq" id="XP_032128501.1">
    <property type="nucleotide sequence ID" value="XM_032272610.1"/>
</dbReference>
<feature type="compositionally biased region" description="Pro residues" evidence="1">
    <location>
        <begin position="89"/>
        <end position="100"/>
    </location>
</feature>
<name>A0A6J3HE71_SAPAP</name>
<sequence length="238" mass="25520">MPTPLRVDPRSQSPGLLQPQYHYWVNAPPKNGFNGNPPRFLPAVPPPGPSPRFSPTVPPPGPSPRFRPAVPPPGSSPPFPRGSSSARPQVPPTRPLPAPTIPRGSSPFLPRGPCPAARAAARNSQRPALVRFRPSLAPPPAVRSLPYAQFAPRPGSGSCGASITPWRLNVPLCSLNLRLAVPRSHTRCPGVATDLTSPHHALHLSSSPWKMRFSWMQASYSKPPCECVGSGERETKSN</sequence>
<dbReference type="Proteomes" id="UP000504640">
    <property type="component" value="Unplaced"/>
</dbReference>
<dbReference type="AlphaFoldDB" id="A0A6J3HE71"/>
<feature type="compositionally biased region" description="Pro residues" evidence="1">
    <location>
        <begin position="39"/>
        <end position="80"/>
    </location>
</feature>
<evidence type="ECO:0000256" key="1">
    <source>
        <dbReference type="SAM" id="MobiDB-lite"/>
    </source>
</evidence>
<accession>A0A6J3HE71</accession>
<feature type="region of interest" description="Disordered" evidence="1">
    <location>
        <begin position="25"/>
        <end position="126"/>
    </location>
</feature>
<reference evidence="3" key="1">
    <citation type="submission" date="2025-08" db="UniProtKB">
        <authorList>
            <consortium name="RefSeq"/>
        </authorList>
    </citation>
    <scope>IDENTIFICATION</scope>
    <source>
        <tissue evidence="3">Blood</tissue>
    </source>
</reference>
<gene>
    <name evidence="3" type="primary">LOC116546302</name>
</gene>